<evidence type="ECO:0000256" key="1">
    <source>
        <dbReference type="SAM" id="MobiDB-lite"/>
    </source>
</evidence>
<organism evidence="2 3">
    <name type="scientific">Oryza meyeriana var. granulata</name>
    <dbReference type="NCBI Taxonomy" id="110450"/>
    <lineage>
        <taxon>Eukaryota</taxon>
        <taxon>Viridiplantae</taxon>
        <taxon>Streptophyta</taxon>
        <taxon>Embryophyta</taxon>
        <taxon>Tracheophyta</taxon>
        <taxon>Spermatophyta</taxon>
        <taxon>Magnoliopsida</taxon>
        <taxon>Liliopsida</taxon>
        <taxon>Poales</taxon>
        <taxon>Poaceae</taxon>
        <taxon>BOP clade</taxon>
        <taxon>Oryzoideae</taxon>
        <taxon>Oryzeae</taxon>
        <taxon>Oryzinae</taxon>
        <taxon>Oryza</taxon>
        <taxon>Oryza meyeriana</taxon>
    </lineage>
</organism>
<sequence length="80" mass="8515">MTLITLGYGLNPSASFHSRRNKGTNTRRYPTSGDEAGIGLHPLPLTHLALHLISCSLHALNCSPGVGSNATAGFHHRMPL</sequence>
<comment type="caution">
    <text evidence="2">The sequence shown here is derived from an EMBL/GenBank/DDBJ whole genome shotgun (WGS) entry which is preliminary data.</text>
</comment>
<proteinExistence type="predicted"/>
<gene>
    <name evidence="2" type="ORF">E2562_029993</name>
</gene>
<reference evidence="2 3" key="1">
    <citation type="submission" date="2019-11" db="EMBL/GenBank/DDBJ databases">
        <title>Whole genome sequence of Oryza granulata.</title>
        <authorList>
            <person name="Li W."/>
        </authorList>
    </citation>
    <scope>NUCLEOTIDE SEQUENCE [LARGE SCALE GENOMIC DNA]</scope>
    <source>
        <strain evidence="3">cv. Menghai</strain>
        <tissue evidence="2">Leaf</tissue>
    </source>
</reference>
<evidence type="ECO:0000313" key="2">
    <source>
        <dbReference type="EMBL" id="KAF0927130.1"/>
    </source>
</evidence>
<dbReference type="Proteomes" id="UP000479710">
    <property type="component" value="Unassembled WGS sequence"/>
</dbReference>
<evidence type="ECO:0000313" key="3">
    <source>
        <dbReference type="Proteomes" id="UP000479710"/>
    </source>
</evidence>
<accession>A0A6G1ER65</accession>
<protein>
    <submittedName>
        <fullName evidence="2">Uncharacterized protein</fullName>
    </submittedName>
</protein>
<name>A0A6G1ER65_9ORYZ</name>
<feature type="region of interest" description="Disordered" evidence="1">
    <location>
        <begin position="12"/>
        <end position="33"/>
    </location>
</feature>
<dbReference type="AlphaFoldDB" id="A0A6G1ER65"/>
<keyword evidence="3" id="KW-1185">Reference proteome</keyword>
<dbReference type="EMBL" id="SPHZ02000003">
    <property type="protein sequence ID" value="KAF0927130.1"/>
    <property type="molecule type" value="Genomic_DNA"/>
</dbReference>